<protein>
    <submittedName>
        <fullName evidence="2">Uncharacterized protein</fullName>
    </submittedName>
</protein>
<feature type="transmembrane region" description="Helical" evidence="1">
    <location>
        <begin position="12"/>
        <end position="36"/>
    </location>
</feature>
<keyword evidence="1" id="KW-0812">Transmembrane</keyword>
<dbReference type="Pfam" id="PF20337">
    <property type="entry name" value="DUF6632"/>
    <property type="match status" value="1"/>
</dbReference>
<feature type="transmembrane region" description="Helical" evidence="1">
    <location>
        <begin position="56"/>
        <end position="74"/>
    </location>
</feature>
<feature type="transmembrane region" description="Helical" evidence="1">
    <location>
        <begin position="110"/>
        <end position="131"/>
    </location>
</feature>
<proteinExistence type="predicted"/>
<dbReference type="EMBL" id="JAACAK010000017">
    <property type="protein sequence ID" value="NIR73955.1"/>
    <property type="molecule type" value="Genomic_DNA"/>
</dbReference>
<dbReference type="AlphaFoldDB" id="A0AAE4Z551"/>
<evidence type="ECO:0000256" key="1">
    <source>
        <dbReference type="SAM" id="Phobius"/>
    </source>
</evidence>
<name>A0AAE4Z551_9BACT</name>
<evidence type="ECO:0000313" key="2">
    <source>
        <dbReference type="EMBL" id="NIR73955.1"/>
    </source>
</evidence>
<reference evidence="2 3" key="1">
    <citation type="submission" date="2020-01" db="EMBL/GenBank/DDBJ databases">
        <title>Genomes assembled from Gulf of Kutch pelagic sediment metagenomes.</title>
        <authorList>
            <person name="Chandrashekar M."/>
            <person name="Mahajan M.S."/>
            <person name="Dave K.J."/>
            <person name="Vatsa P."/>
            <person name="Nathani N.M."/>
        </authorList>
    </citation>
    <scope>NUCLEOTIDE SEQUENCE [LARGE SCALE GENOMIC DNA]</scope>
    <source>
        <strain evidence="2">KS3-K002</strain>
    </source>
</reference>
<dbReference type="InterPro" id="IPR046572">
    <property type="entry name" value="DUF6632"/>
</dbReference>
<feature type="transmembrane region" description="Helical" evidence="1">
    <location>
        <begin position="86"/>
        <end position="104"/>
    </location>
</feature>
<gene>
    <name evidence="2" type="ORF">GWO12_02390</name>
</gene>
<keyword evidence="1" id="KW-0472">Membrane</keyword>
<evidence type="ECO:0000313" key="3">
    <source>
        <dbReference type="Proteomes" id="UP000702544"/>
    </source>
</evidence>
<comment type="caution">
    <text evidence="2">The sequence shown here is derived from an EMBL/GenBank/DDBJ whole genome shotgun (WGS) entry which is preliminary data.</text>
</comment>
<dbReference type="Proteomes" id="UP000702544">
    <property type="component" value="Unassembled WGS sequence"/>
</dbReference>
<organism evidence="2 3">
    <name type="scientific">Candidatus Kutchimonas denitrificans</name>
    <dbReference type="NCBI Taxonomy" id="3056748"/>
    <lineage>
        <taxon>Bacteria</taxon>
        <taxon>Pseudomonadati</taxon>
        <taxon>Gemmatimonadota</taxon>
        <taxon>Gemmatimonadia</taxon>
        <taxon>Candidatus Palauibacterales</taxon>
        <taxon>Candidatus Palauibacteraceae</taxon>
        <taxon>Candidatus Kutchimonas</taxon>
    </lineage>
</organism>
<accession>A0AAE4Z551</accession>
<keyword evidence="1" id="KW-1133">Transmembrane helix</keyword>
<sequence length="150" mass="16912">MNETTRMTWLSILLKVLSLGFLAAFIPWITLILLRVPILAPGGGLAPLLRFQPYNAHYESMMAAIYIAWAVMLWRASGNPAKHPLFIDFTIWATAAHALVMLIATPIQKGLLMTVIEGLPLLVIAAVLWWLRPRRSAHQAHPREHRQHVP</sequence>